<dbReference type="Proteomes" id="UP000790709">
    <property type="component" value="Unassembled WGS sequence"/>
</dbReference>
<dbReference type="EMBL" id="MU266570">
    <property type="protein sequence ID" value="KAH7920584.1"/>
    <property type="molecule type" value="Genomic_DNA"/>
</dbReference>
<gene>
    <name evidence="1" type="ORF">BV22DRAFT_792471</name>
</gene>
<comment type="caution">
    <text evidence="1">The sequence shown here is derived from an EMBL/GenBank/DDBJ whole genome shotgun (WGS) entry which is preliminary data.</text>
</comment>
<accession>A0ACB8B5Q7</accession>
<evidence type="ECO:0000313" key="1">
    <source>
        <dbReference type="EMBL" id="KAH7920584.1"/>
    </source>
</evidence>
<organism evidence="1 2">
    <name type="scientific">Leucogyrophana mollusca</name>
    <dbReference type="NCBI Taxonomy" id="85980"/>
    <lineage>
        <taxon>Eukaryota</taxon>
        <taxon>Fungi</taxon>
        <taxon>Dikarya</taxon>
        <taxon>Basidiomycota</taxon>
        <taxon>Agaricomycotina</taxon>
        <taxon>Agaricomycetes</taxon>
        <taxon>Agaricomycetidae</taxon>
        <taxon>Boletales</taxon>
        <taxon>Boletales incertae sedis</taxon>
        <taxon>Leucogyrophana</taxon>
    </lineage>
</organism>
<keyword evidence="2" id="KW-1185">Reference proteome</keyword>
<proteinExistence type="predicted"/>
<reference evidence="1" key="1">
    <citation type="journal article" date="2021" name="New Phytol.">
        <title>Evolutionary innovations through gain and loss of genes in the ectomycorrhizal Boletales.</title>
        <authorList>
            <person name="Wu G."/>
            <person name="Miyauchi S."/>
            <person name="Morin E."/>
            <person name="Kuo A."/>
            <person name="Drula E."/>
            <person name="Varga T."/>
            <person name="Kohler A."/>
            <person name="Feng B."/>
            <person name="Cao Y."/>
            <person name="Lipzen A."/>
            <person name="Daum C."/>
            <person name="Hundley H."/>
            <person name="Pangilinan J."/>
            <person name="Johnson J."/>
            <person name="Barry K."/>
            <person name="LaButti K."/>
            <person name="Ng V."/>
            <person name="Ahrendt S."/>
            <person name="Min B."/>
            <person name="Choi I.G."/>
            <person name="Park H."/>
            <person name="Plett J.M."/>
            <person name="Magnuson J."/>
            <person name="Spatafora J.W."/>
            <person name="Nagy L.G."/>
            <person name="Henrissat B."/>
            <person name="Grigoriev I.V."/>
            <person name="Yang Z.L."/>
            <person name="Xu J."/>
            <person name="Martin F.M."/>
        </authorList>
    </citation>
    <scope>NUCLEOTIDE SEQUENCE</scope>
    <source>
        <strain evidence="1">KUC20120723A-06</strain>
    </source>
</reference>
<sequence length="106" mass="11995">MIVRPRPAPVLVVQFALTQARSEIALPTYGLRRSWGYRLVVLPLAVDMHKSSRDRDLSKSLWTCRVKFLRIACSQKLSCSLHLRCIGGFPCLPLLRTSDEEQAKAT</sequence>
<protein>
    <submittedName>
        <fullName evidence="1">Uncharacterized protein</fullName>
    </submittedName>
</protein>
<evidence type="ECO:0000313" key="2">
    <source>
        <dbReference type="Proteomes" id="UP000790709"/>
    </source>
</evidence>
<name>A0ACB8B5Q7_9AGAM</name>